<feature type="domain" description="KOW" evidence="9">
    <location>
        <begin position="124"/>
        <end position="151"/>
    </location>
</feature>
<dbReference type="KEGG" id="nneo:PQG83_18100"/>
<keyword evidence="3 5" id="KW-0805">Transcription regulation</keyword>
<dbReference type="Gene3D" id="2.30.30.30">
    <property type="match status" value="1"/>
</dbReference>
<evidence type="ECO:0000256" key="6">
    <source>
        <dbReference type="NCBIfam" id="TIGR00922"/>
    </source>
</evidence>
<comment type="function">
    <text evidence="5 7">Participates in transcription elongation, termination and antitermination.</text>
</comment>
<dbReference type="PANTHER" id="PTHR30265:SF2">
    <property type="entry name" value="TRANSCRIPTION TERMINATION_ANTITERMINATION PROTEIN NUSG"/>
    <property type="match status" value="1"/>
</dbReference>
<dbReference type="InterPro" id="IPR036735">
    <property type="entry name" value="NGN_dom_sf"/>
</dbReference>
<dbReference type="InterPro" id="IPR047050">
    <property type="entry name" value="NGN"/>
</dbReference>
<dbReference type="GO" id="GO:0005829">
    <property type="term" value="C:cytosol"/>
    <property type="evidence" value="ECO:0007669"/>
    <property type="project" value="TreeGrafter"/>
</dbReference>
<keyword evidence="2 5" id="KW-0889">Transcription antitermination</keyword>
<keyword evidence="1 5" id="KW-0806">Transcription termination</keyword>
<name>A0AA96GJZ7_9BACT</name>
<evidence type="ECO:0000256" key="3">
    <source>
        <dbReference type="ARBA" id="ARBA00023015"/>
    </source>
</evidence>
<evidence type="ECO:0000256" key="5">
    <source>
        <dbReference type="HAMAP-Rule" id="MF_00948"/>
    </source>
</evidence>
<keyword evidence="4 5" id="KW-0804">Transcription</keyword>
<dbReference type="SMART" id="SM00739">
    <property type="entry name" value="KOW"/>
    <property type="match status" value="1"/>
</dbReference>
<dbReference type="EMBL" id="CP116968">
    <property type="protein sequence ID" value="WNM61640.1"/>
    <property type="molecule type" value="Genomic_DNA"/>
</dbReference>
<accession>A0AA96GJZ7</accession>
<dbReference type="SMART" id="SM00738">
    <property type="entry name" value="NGN"/>
    <property type="match status" value="1"/>
</dbReference>
<dbReference type="InterPro" id="IPR043425">
    <property type="entry name" value="NusG-like"/>
</dbReference>
<dbReference type="GO" id="GO:0006354">
    <property type="term" value="P:DNA-templated transcription elongation"/>
    <property type="evidence" value="ECO:0007669"/>
    <property type="project" value="UniProtKB-UniRule"/>
</dbReference>
<dbReference type="GO" id="GO:0032784">
    <property type="term" value="P:regulation of DNA-templated transcription elongation"/>
    <property type="evidence" value="ECO:0007669"/>
    <property type="project" value="InterPro"/>
</dbReference>
<evidence type="ECO:0000256" key="7">
    <source>
        <dbReference type="RuleBase" id="RU000538"/>
    </source>
</evidence>
<dbReference type="SUPFAM" id="SSF50104">
    <property type="entry name" value="Translation proteins SH3-like domain"/>
    <property type="match status" value="1"/>
</dbReference>
<dbReference type="Pfam" id="PF00467">
    <property type="entry name" value="KOW"/>
    <property type="match status" value="1"/>
</dbReference>
<proteinExistence type="inferred from homology"/>
<evidence type="ECO:0000256" key="4">
    <source>
        <dbReference type="ARBA" id="ARBA00023163"/>
    </source>
</evidence>
<dbReference type="PRINTS" id="PR00338">
    <property type="entry name" value="NUSGTNSCPFCT"/>
</dbReference>
<dbReference type="InterPro" id="IPR005824">
    <property type="entry name" value="KOW"/>
</dbReference>
<evidence type="ECO:0000313" key="10">
    <source>
        <dbReference type="EMBL" id="WNM61640.1"/>
    </source>
</evidence>
<protein>
    <recommendedName>
        <fullName evidence="5 6">Transcription termination/antitermination protein NusG</fullName>
    </recommendedName>
</protein>
<dbReference type="CDD" id="cd06091">
    <property type="entry name" value="KOW_NusG"/>
    <property type="match status" value="1"/>
</dbReference>
<dbReference type="InterPro" id="IPR001062">
    <property type="entry name" value="Transcrpt_antiterm_NusG"/>
</dbReference>
<dbReference type="HAMAP" id="MF_00948">
    <property type="entry name" value="NusG"/>
    <property type="match status" value="1"/>
</dbReference>
<dbReference type="CDD" id="cd09891">
    <property type="entry name" value="NGN_Bact_1"/>
    <property type="match status" value="1"/>
</dbReference>
<dbReference type="InterPro" id="IPR015869">
    <property type="entry name" value="Transcrpt_antiterm_NusG_bac_CS"/>
</dbReference>
<feature type="domain" description="NusG-like N-terminal" evidence="8">
    <location>
        <begin position="2"/>
        <end position="112"/>
    </location>
</feature>
<dbReference type="FunFam" id="2.30.30.30:FF:000002">
    <property type="entry name" value="Transcription termination/antitermination factor NusG"/>
    <property type="match status" value="1"/>
</dbReference>
<dbReference type="NCBIfam" id="TIGR00922">
    <property type="entry name" value="nusG"/>
    <property type="match status" value="1"/>
</dbReference>
<dbReference type="GO" id="GO:0006353">
    <property type="term" value="P:DNA-templated transcription termination"/>
    <property type="evidence" value="ECO:0007669"/>
    <property type="project" value="UniProtKB-UniRule"/>
</dbReference>
<dbReference type="SUPFAM" id="SSF82679">
    <property type="entry name" value="N-utilization substance G protein NusG, N-terminal domain"/>
    <property type="match status" value="1"/>
</dbReference>
<dbReference type="Proteomes" id="UP001302494">
    <property type="component" value="Chromosome"/>
</dbReference>
<dbReference type="RefSeq" id="WP_312646246.1">
    <property type="nucleotide sequence ID" value="NZ_CP116968.1"/>
</dbReference>
<dbReference type="Gene3D" id="3.30.70.940">
    <property type="entry name" value="NusG, N-terminal domain"/>
    <property type="match status" value="1"/>
</dbReference>
<dbReference type="GO" id="GO:0031564">
    <property type="term" value="P:transcription antitermination"/>
    <property type="evidence" value="ECO:0007669"/>
    <property type="project" value="UniProtKB-UniRule"/>
</dbReference>
<keyword evidence="11" id="KW-1185">Reference proteome</keyword>
<gene>
    <name evidence="5 10" type="primary">nusG</name>
    <name evidence="10" type="ORF">PQG83_18100</name>
</gene>
<evidence type="ECO:0000256" key="2">
    <source>
        <dbReference type="ARBA" id="ARBA00022814"/>
    </source>
</evidence>
<evidence type="ECO:0000259" key="9">
    <source>
        <dbReference type="SMART" id="SM00739"/>
    </source>
</evidence>
<comment type="similarity">
    <text evidence="5 7">Belongs to the NusG family.</text>
</comment>
<evidence type="ECO:0000256" key="1">
    <source>
        <dbReference type="ARBA" id="ARBA00022472"/>
    </source>
</evidence>
<dbReference type="PANTHER" id="PTHR30265">
    <property type="entry name" value="RHO-INTERACTING TRANSCRIPTION TERMINATION FACTOR NUSG"/>
    <property type="match status" value="1"/>
</dbReference>
<evidence type="ECO:0000259" key="8">
    <source>
        <dbReference type="SMART" id="SM00738"/>
    </source>
</evidence>
<reference evidence="10 11" key="1">
    <citation type="submission" date="2023-01" db="EMBL/GenBank/DDBJ databases">
        <title>Cultivation and genomic characterization of new, ubiquitous marine nitrite-oxidizing bacteria from the Nitrospirales.</title>
        <authorList>
            <person name="Mueller A.J."/>
            <person name="Daebeler A."/>
            <person name="Herbold C.W."/>
            <person name="Kirkegaard R.H."/>
            <person name="Daims H."/>
        </authorList>
    </citation>
    <scope>NUCLEOTIDE SEQUENCE [LARGE SCALE GENOMIC DNA]</scope>
    <source>
        <strain evidence="10 11">DK</strain>
    </source>
</reference>
<dbReference type="InterPro" id="IPR014722">
    <property type="entry name" value="Rib_uL2_dom2"/>
</dbReference>
<organism evidence="10 11">
    <name type="scientific">Candidatus Nitrospira neomarina</name>
    <dbReference type="NCBI Taxonomy" id="3020899"/>
    <lineage>
        <taxon>Bacteria</taxon>
        <taxon>Pseudomonadati</taxon>
        <taxon>Nitrospirota</taxon>
        <taxon>Nitrospiria</taxon>
        <taxon>Nitrospirales</taxon>
        <taxon>Nitrospiraceae</taxon>
        <taxon>Nitrospira</taxon>
    </lineage>
</organism>
<evidence type="ECO:0000313" key="11">
    <source>
        <dbReference type="Proteomes" id="UP001302494"/>
    </source>
</evidence>
<dbReference type="Pfam" id="PF02357">
    <property type="entry name" value="NusG"/>
    <property type="match status" value="1"/>
</dbReference>
<dbReference type="InterPro" id="IPR008991">
    <property type="entry name" value="Translation_prot_SH3-like_sf"/>
</dbReference>
<dbReference type="InterPro" id="IPR006645">
    <property type="entry name" value="NGN-like_dom"/>
</dbReference>
<sequence>MSSHWYVIHTYAGYEGRVRAGIVERANQLGMADSVAQVLVPTEDVVEFKEGKRRASKRKFFPGYVLLEANGPLGDEVVAMIKETPKVTGFIGGGTRPIPLDPEEVATLLKQLESGVTAPRELANFSKGDNVRIVDGPFLGFNGLVDEVDQDHGRVKALVSIFGRSTPVELAFSQVERV</sequence>
<dbReference type="PROSITE" id="PS01014">
    <property type="entry name" value="NUSG"/>
    <property type="match status" value="1"/>
</dbReference>
<dbReference type="AlphaFoldDB" id="A0AA96GJZ7"/>